<feature type="non-terminal residue" evidence="1">
    <location>
        <position position="1"/>
    </location>
</feature>
<evidence type="ECO:0000313" key="1">
    <source>
        <dbReference type="EMBL" id="CAF1645090.1"/>
    </source>
</evidence>
<gene>
    <name evidence="1" type="ORF">GPM918_LOCUS45180</name>
    <name evidence="2" type="ORF">SRO942_LOCUS47466</name>
</gene>
<accession>A0A816E2T0</accession>
<protein>
    <submittedName>
        <fullName evidence="1">Uncharacterized protein</fullName>
    </submittedName>
</protein>
<evidence type="ECO:0000313" key="3">
    <source>
        <dbReference type="Proteomes" id="UP000663829"/>
    </source>
</evidence>
<feature type="non-terminal residue" evidence="1">
    <location>
        <position position="174"/>
    </location>
</feature>
<keyword evidence="3" id="KW-1185">Reference proteome</keyword>
<dbReference type="EMBL" id="CAJNOQ010048900">
    <property type="protein sequence ID" value="CAF1645090.1"/>
    <property type="molecule type" value="Genomic_DNA"/>
</dbReference>
<proteinExistence type="predicted"/>
<name>A0A816E2T0_9BILA</name>
<organism evidence="1 3">
    <name type="scientific">Didymodactylos carnosus</name>
    <dbReference type="NCBI Taxonomy" id="1234261"/>
    <lineage>
        <taxon>Eukaryota</taxon>
        <taxon>Metazoa</taxon>
        <taxon>Spiralia</taxon>
        <taxon>Gnathifera</taxon>
        <taxon>Rotifera</taxon>
        <taxon>Eurotatoria</taxon>
        <taxon>Bdelloidea</taxon>
        <taxon>Philodinida</taxon>
        <taxon>Philodinidae</taxon>
        <taxon>Didymodactylos</taxon>
    </lineage>
</organism>
<dbReference type="OrthoDB" id="10006199at2759"/>
<comment type="caution">
    <text evidence="1">The sequence shown here is derived from an EMBL/GenBank/DDBJ whole genome shotgun (WGS) entry which is preliminary data.</text>
</comment>
<sequence>RRLSAKLLTSEILPYLCNLKSNEFMLEPHAYTMCFSMIILLCLEYVNDLEQLHPKSWYDIIYAQEQSKQRQTNKHDKDTGKMDDMSWSVFDNDDIADYRYPQTSEKKMSITIMPKYDDNCVSDSFTHYLNYCSNELFSNNYVRPINYFMGWFVTILWMFSKMIPNLKQFIKPKL</sequence>
<dbReference type="AlphaFoldDB" id="A0A816E2T0"/>
<dbReference type="Proteomes" id="UP000663829">
    <property type="component" value="Unassembled WGS sequence"/>
</dbReference>
<evidence type="ECO:0000313" key="2">
    <source>
        <dbReference type="EMBL" id="CAF4563001.1"/>
    </source>
</evidence>
<dbReference type="Proteomes" id="UP000681722">
    <property type="component" value="Unassembled WGS sequence"/>
</dbReference>
<reference evidence="1" key="1">
    <citation type="submission" date="2021-02" db="EMBL/GenBank/DDBJ databases">
        <authorList>
            <person name="Nowell W R."/>
        </authorList>
    </citation>
    <scope>NUCLEOTIDE SEQUENCE</scope>
</reference>
<dbReference type="EMBL" id="CAJOBC010118392">
    <property type="protein sequence ID" value="CAF4563001.1"/>
    <property type="molecule type" value="Genomic_DNA"/>
</dbReference>